<organism evidence="2 3">
    <name type="scientific">Micromonospora maris</name>
    <dbReference type="NCBI Taxonomy" id="1003110"/>
    <lineage>
        <taxon>Bacteria</taxon>
        <taxon>Bacillati</taxon>
        <taxon>Actinomycetota</taxon>
        <taxon>Actinomycetes</taxon>
        <taxon>Micromonosporales</taxon>
        <taxon>Micromonosporaceae</taxon>
        <taxon>Micromonospora</taxon>
    </lineage>
</organism>
<keyword evidence="3" id="KW-1185">Reference proteome</keyword>
<evidence type="ECO:0000313" key="2">
    <source>
        <dbReference type="EMBL" id="KUJ47582.1"/>
    </source>
</evidence>
<dbReference type="AlphaFoldDB" id="A0A9X0LEQ6"/>
<dbReference type="RefSeq" id="WP_013730720.1">
    <property type="nucleotide sequence ID" value="NZ_LMWI01000001.1"/>
</dbReference>
<evidence type="ECO:0000256" key="1">
    <source>
        <dbReference type="SAM" id="MobiDB-lite"/>
    </source>
</evidence>
<dbReference type="EMBL" id="LMWI01000001">
    <property type="protein sequence ID" value="KUJ47582.1"/>
    <property type="molecule type" value="Genomic_DNA"/>
</dbReference>
<gene>
    <name evidence="2" type="ORF">ADL17_00105</name>
</gene>
<sequence>MSRRDEEFYEADEPLDKIVDAFERGEKRVTRAPELGQTAYLKVKGRLLGRGVPVTRPTTRSENKATKELISN</sequence>
<feature type="region of interest" description="Disordered" evidence="1">
    <location>
        <begin position="51"/>
        <end position="72"/>
    </location>
</feature>
<name>A0A9X0LEQ6_9ACTN</name>
<accession>A0A9X0LEQ6</accession>
<comment type="caution">
    <text evidence="2">The sequence shown here is derived from an EMBL/GenBank/DDBJ whole genome shotgun (WGS) entry which is preliminary data.</text>
</comment>
<protein>
    <submittedName>
        <fullName evidence="2">Uncharacterized protein</fullName>
    </submittedName>
</protein>
<reference evidence="2 3" key="1">
    <citation type="submission" date="2015-10" db="EMBL/GenBank/DDBJ databases">
        <authorList>
            <person name="Ju K.-S."/>
            <person name="Doroghazi J.R."/>
            <person name="Metcalf W.W."/>
        </authorList>
    </citation>
    <scope>NUCLEOTIDE SEQUENCE [LARGE SCALE GENOMIC DNA]</scope>
    <source>
        <strain evidence="2 3">NRRL B-24793</strain>
    </source>
</reference>
<feature type="compositionally biased region" description="Basic and acidic residues" evidence="1">
    <location>
        <begin position="59"/>
        <end position="72"/>
    </location>
</feature>
<proteinExistence type="predicted"/>
<dbReference type="Proteomes" id="UP000053246">
    <property type="component" value="Unassembled WGS sequence"/>
</dbReference>
<evidence type="ECO:0000313" key="3">
    <source>
        <dbReference type="Proteomes" id="UP000053246"/>
    </source>
</evidence>